<comment type="caution">
    <text evidence="1">The sequence shown here is derived from an EMBL/GenBank/DDBJ whole genome shotgun (WGS) entry which is preliminary data.</text>
</comment>
<dbReference type="EMBL" id="NGAF01000004">
    <property type="protein sequence ID" value="OXR45322.1"/>
    <property type="molecule type" value="Genomic_DNA"/>
</dbReference>
<organism evidence="1 2">
    <name type="scientific">Nocardia cerradoensis</name>
    <dbReference type="NCBI Taxonomy" id="85688"/>
    <lineage>
        <taxon>Bacteria</taxon>
        <taxon>Bacillati</taxon>
        <taxon>Actinomycetota</taxon>
        <taxon>Actinomycetes</taxon>
        <taxon>Mycobacteriales</taxon>
        <taxon>Nocardiaceae</taxon>
        <taxon>Nocardia</taxon>
    </lineage>
</organism>
<evidence type="ECO:0000313" key="1">
    <source>
        <dbReference type="EMBL" id="OXR45322.1"/>
    </source>
</evidence>
<gene>
    <name evidence="1" type="ORF">B7C42_02447</name>
</gene>
<accession>A0A231H944</accession>
<sequence>MTSGNEFRIELDEFRRHAPRLGQLGKQLEQDLKNLTVDLGEVTGTWGDDIFGSAFAQNYLPKAEQALQDIAKAALMFAHLEESSGAAADTLEAADEGLAGVLNTVREAIEKNGINGGKA</sequence>
<protein>
    <recommendedName>
        <fullName evidence="3">WXG100 family type VII secretion target</fullName>
    </recommendedName>
</protein>
<proteinExistence type="predicted"/>
<dbReference type="SUPFAM" id="SSF140453">
    <property type="entry name" value="EsxAB dimer-like"/>
    <property type="match status" value="1"/>
</dbReference>
<evidence type="ECO:0008006" key="3">
    <source>
        <dbReference type="Google" id="ProtNLM"/>
    </source>
</evidence>
<dbReference type="AlphaFoldDB" id="A0A231H944"/>
<reference evidence="1 2" key="1">
    <citation type="submission" date="2017-07" db="EMBL/GenBank/DDBJ databases">
        <title>First draft Genome Sequence of Nocardia cerradoensis isolated from human infection.</title>
        <authorList>
            <person name="Carrasco G."/>
        </authorList>
    </citation>
    <scope>NUCLEOTIDE SEQUENCE [LARGE SCALE GENOMIC DNA]</scope>
    <source>
        <strain evidence="1 2">CNM20130759</strain>
    </source>
</reference>
<dbReference type="Proteomes" id="UP000215506">
    <property type="component" value="Unassembled WGS sequence"/>
</dbReference>
<keyword evidence="2" id="KW-1185">Reference proteome</keyword>
<dbReference type="Gene3D" id="1.10.287.1060">
    <property type="entry name" value="ESAT-6-like"/>
    <property type="match status" value="1"/>
</dbReference>
<dbReference type="InterPro" id="IPR036689">
    <property type="entry name" value="ESAT-6-like_sf"/>
</dbReference>
<evidence type="ECO:0000313" key="2">
    <source>
        <dbReference type="Proteomes" id="UP000215506"/>
    </source>
</evidence>
<name>A0A231H944_9NOCA</name>
<dbReference type="RefSeq" id="WP_094025329.1">
    <property type="nucleotide sequence ID" value="NZ_NGAF01000004.1"/>
</dbReference>